<dbReference type="Proteomes" id="UP001162483">
    <property type="component" value="Unassembled WGS sequence"/>
</dbReference>
<protein>
    <submittedName>
        <fullName evidence="1">Uncharacterized protein</fullName>
    </submittedName>
</protein>
<name>A0ABN9GPM1_9NEOB</name>
<comment type="caution">
    <text evidence="1">The sequence shown here is derived from an EMBL/GenBank/DDBJ whole genome shotgun (WGS) entry which is preliminary data.</text>
</comment>
<evidence type="ECO:0000313" key="2">
    <source>
        <dbReference type="Proteomes" id="UP001162483"/>
    </source>
</evidence>
<evidence type="ECO:0000313" key="1">
    <source>
        <dbReference type="EMBL" id="CAI9611411.1"/>
    </source>
</evidence>
<gene>
    <name evidence="1" type="ORF">SPARVUS_LOCUS14545513</name>
</gene>
<organism evidence="1 2">
    <name type="scientific">Staurois parvus</name>
    <dbReference type="NCBI Taxonomy" id="386267"/>
    <lineage>
        <taxon>Eukaryota</taxon>
        <taxon>Metazoa</taxon>
        <taxon>Chordata</taxon>
        <taxon>Craniata</taxon>
        <taxon>Vertebrata</taxon>
        <taxon>Euteleostomi</taxon>
        <taxon>Amphibia</taxon>
        <taxon>Batrachia</taxon>
        <taxon>Anura</taxon>
        <taxon>Neobatrachia</taxon>
        <taxon>Ranoidea</taxon>
        <taxon>Ranidae</taxon>
        <taxon>Staurois</taxon>
    </lineage>
</organism>
<dbReference type="EMBL" id="CATNWA010019119">
    <property type="protein sequence ID" value="CAI9611411.1"/>
    <property type="molecule type" value="Genomic_DNA"/>
</dbReference>
<sequence length="46" mass="5225">MRAAPEARRSAVRCVPRTQRITDPLKEPKMSTRSCDQLCPITADHM</sequence>
<proteinExistence type="predicted"/>
<reference evidence="1" key="1">
    <citation type="submission" date="2023-05" db="EMBL/GenBank/DDBJ databases">
        <authorList>
            <person name="Stuckert A."/>
        </authorList>
    </citation>
    <scope>NUCLEOTIDE SEQUENCE</scope>
</reference>
<keyword evidence="2" id="KW-1185">Reference proteome</keyword>
<accession>A0ABN9GPM1</accession>